<dbReference type="InterPro" id="IPR017871">
    <property type="entry name" value="ABC_transporter-like_CS"/>
</dbReference>
<dbReference type="GO" id="GO:0015833">
    <property type="term" value="P:peptide transport"/>
    <property type="evidence" value="ECO:0007669"/>
    <property type="project" value="InterPro"/>
</dbReference>
<feature type="domain" description="ABC transporter" evidence="6">
    <location>
        <begin position="8"/>
        <end position="252"/>
    </location>
</feature>
<comment type="similarity">
    <text evidence="2">Belongs to the ABC transporter superfamily.</text>
</comment>
<dbReference type="Pfam" id="PF00005">
    <property type="entry name" value="ABC_tran"/>
    <property type="match status" value="1"/>
</dbReference>
<evidence type="ECO:0000313" key="7">
    <source>
        <dbReference type="EMBL" id="TPE46515.1"/>
    </source>
</evidence>
<gene>
    <name evidence="7" type="ORF">FJM51_22005</name>
</gene>
<dbReference type="Proteomes" id="UP000319255">
    <property type="component" value="Unassembled WGS sequence"/>
</dbReference>
<dbReference type="FunFam" id="3.40.50.300:FF:000016">
    <property type="entry name" value="Oligopeptide ABC transporter ATP-binding component"/>
    <property type="match status" value="1"/>
</dbReference>
<dbReference type="SUPFAM" id="SSF52540">
    <property type="entry name" value="P-loop containing nucleoside triphosphate hydrolases"/>
    <property type="match status" value="1"/>
</dbReference>
<dbReference type="PROSITE" id="PS50893">
    <property type="entry name" value="ABC_TRANSPORTER_2"/>
    <property type="match status" value="1"/>
</dbReference>
<sequence length="320" mass="35023">MTADVPVLEFRNASKHFALSRDRVVRALDGIDLVLEAGQTIGVVGESGCGKTTLSKLALMLQRPTGGEVLFRDMEVGAFGREDWRRFRTSVQAVFQDPWSSLNPRMRVIDIIAEPLVASSSMPRVEREARAARLMDDVGLPRAFLSRFPHELSGGQRQRVAIARALSIEPRLIVLDEPVSSLDVSIRSQVINLLKDLQEQRGYGYLLIGHDLATVAYISHRIAVMYLGRIVEINTSAELISDPKHPYTQGLLAAHLADHPAQRGRNVPLGGEVPSPLSPPPGCHFHTRCPKAMEICSRVEPMSISSGAGLVACHLYGQAG</sequence>
<dbReference type="GO" id="GO:0055085">
    <property type="term" value="P:transmembrane transport"/>
    <property type="evidence" value="ECO:0007669"/>
    <property type="project" value="UniProtKB-ARBA"/>
</dbReference>
<keyword evidence="4" id="KW-0547">Nucleotide-binding</keyword>
<evidence type="ECO:0000256" key="3">
    <source>
        <dbReference type="ARBA" id="ARBA00022448"/>
    </source>
</evidence>
<dbReference type="GO" id="GO:0005524">
    <property type="term" value="F:ATP binding"/>
    <property type="evidence" value="ECO:0007669"/>
    <property type="project" value="UniProtKB-KW"/>
</dbReference>
<keyword evidence="5 7" id="KW-0067">ATP-binding</keyword>
<dbReference type="GO" id="GO:0016887">
    <property type="term" value="F:ATP hydrolysis activity"/>
    <property type="evidence" value="ECO:0007669"/>
    <property type="project" value="InterPro"/>
</dbReference>
<dbReference type="InterPro" id="IPR050319">
    <property type="entry name" value="ABC_transp_ATP-bind"/>
</dbReference>
<dbReference type="Gene3D" id="3.40.50.300">
    <property type="entry name" value="P-loop containing nucleotide triphosphate hydrolases"/>
    <property type="match status" value="1"/>
</dbReference>
<dbReference type="OrthoDB" id="9802264at2"/>
<dbReference type="NCBIfam" id="TIGR01727">
    <property type="entry name" value="oligo_HPY"/>
    <property type="match status" value="1"/>
</dbReference>
<name>A0A501WDF7_9RHOB</name>
<evidence type="ECO:0000256" key="1">
    <source>
        <dbReference type="ARBA" id="ARBA00004417"/>
    </source>
</evidence>
<dbReference type="PANTHER" id="PTHR43776">
    <property type="entry name" value="TRANSPORT ATP-BINDING PROTEIN"/>
    <property type="match status" value="1"/>
</dbReference>
<evidence type="ECO:0000259" key="6">
    <source>
        <dbReference type="PROSITE" id="PS50893"/>
    </source>
</evidence>
<dbReference type="GO" id="GO:0005886">
    <property type="term" value="C:plasma membrane"/>
    <property type="evidence" value="ECO:0007669"/>
    <property type="project" value="UniProtKB-SubCell"/>
</dbReference>
<protein>
    <submittedName>
        <fullName evidence="7">ATP-binding cassette domain-containing protein</fullName>
    </submittedName>
</protein>
<comment type="caution">
    <text evidence="7">The sequence shown here is derived from an EMBL/GenBank/DDBJ whole genome shotgun (WGS) entry which is preliminary data.</text>
</comment>
<dbReference type="Pfam" id="PF08352">
    <property type="entry name" value="oligo_HPY"/>
    <property type="match status" value="1"/>
</dbReference>
<comment type="subcellular location">
    <subcellularLocation>
        <location evidence="1">Cell inner membrane</location>
        <topology evidence="1">Peripheral membrane protein</topology>
    </subcellularLocation>
</comment>
<dbReference type="InterPro" id="IPR003439">
    <property type="entry name" value="ABC_transporter-like_ATP-bd"/>
</dbReference>
<proteinExistence type="inferred from homology"/>
<keyword evidence="8" id="KW-1185">Reference proteome</keyword>
<dbReference type="InterPro" id="IPR013563">
    <property type="entry name" value="Oligopep_ABC_C"/>
</dbReference>
<organism evidence="7 8">
    <name type="scientific">Amaricoccus solimangrovi</name>
    <dbReference type="NCBI Taxonomy" id="2589815"/>
    <lineage>
        <taxon>Bacteria</taxon>
        <taxon>Pseudomonadati</taxon>
        <taxon>Pseudomonadota</taxon>
        <taxon>Alphaproteobacteria</taxon>
        <taxon>Rhodobacterales</taxon>
        <taxon>Paracoccaceae</taxon>
        <taxon>Amaricoccus</taxon>
    </lineage>
</organism>
<evidence type="ECO:0000256" key="2">
    <source>
        <dbReference type="ARBA" id="ARBA00005417"/>
    </source>
</evidence>
<dbReference type="InterPro" id="IPR003593">
    <property type="entry name" value="AAA+_ATPase"/>
</dbReference>
<dbReference type="PANTHER" id="PTHR43776:SF7">
    <property type="entry name" value="D,D-DIPEPTIDE TRANSPORT ATP-BINDING PROTEIN DDPF-RELATED"/>
    <property type="match status" value="1"/>
</dbReference>
<dbReference type="InterPro" id="IPR027417">
    <property type="entry name" value="P-loop_NTPase"/>
</dbReference>
<evidence type="ECO:0000256" key="4">
    <source>
        <dbReference type="ARBA" id="ARBA00022741"/>
    </source>
</evidence>
<dbReference type="EMBL" id="VFRP01000048">
    <property type="protein sequence ID" value="TPE46515.1"/>
    <property type="molecule type" value="Genomic_DNA"/>
</dbReference>
<accession>A0A501WDF7</accession>
<keyword evidence="3" id="KW-0813">Transport</keyword>
<dbReference type="AlphaFoldDB" id="A0A501WDF7"/>
<dbReference type="SMART" id="SM00382">
    <property type="entry name" value="AAA"/>
    <property type="match status" value="1"/>
</dbReference>
<reference evidence="7 8" key="1">
    <citation type="submission" date="2019-06" db="EMBL/GenBank/DDBJ databases">
        <title>A novel bacterium of genus Amaricoccus, isolated from marine sediment.</title>
        <authorList>
            <person name="Huang H."/>
            <person name="Mo K."/>
            <person name="Hu Y."/>
        </authorList>
    </citation>
    <scope>NUCLEOTIDE SEQUENCE [LARGE SCALE GENOMIC DNA]</scope>
    <source>
        <strain evidence="7 8">HB172011</strain>
    </source>
</reference>
<evidence type="ECO:0000256" key="5">
    <source>
        <dbReference type="ARBA" id="ARBA00022840"/>
    </source>
</evidence>
<dbReference type="CDD" id="cd03257">
    <property type="entry name" value="ABC_NikE_OppD_transporters"/>
    <property type="match status" value="1"/>
</dbReference>
<dbReference type="PROSITE" id="PS00211">
    <property type="entry name" value="ABC_TRANSPORTER_1"/>
    <property type="match status" value="1"/>
</dbReference>
<evidence type="ECO:0000313" key="8">
    <source>
        <dbReference type="Proteomes" id="UP000319255"/>
    </source>
</evidence>